<evidence type="ECO:0000313" key="2">
    <source>
        <dbReference type="EMBL" id="KDR26138.1"/>
    </source>
</evidence>
<evidence type="ECO:0000313" key="4">
    <source>
        <dbReference type="Proteomes" id="UP000597138"/>
    </source>
</evidence>
<dbReference type="RefSeq" id="WP_035970405.1">
    <property type="nucleotide sequence ID" value="NZ_BMEG01000018.1"/>
</dbReference>
<dbReference type="eggNOG" id="ENOG5032PER">
    <property type="taxonomic scope" value="Bacteria"/>
</dbReference>
<reference evidence="1" key="1">
    <citation type="journal article" date="2014" name="Int. J. Syst. Evol. Microbiol.">
        <title>Complete genome of a new Firmicutes species belonging to the dominant human colonic microbiota ('Ruminococcus bicirculans') reveals two chromosomes and a selective capacity to utilize plant glucans.</title>
        <authorList>
            <consortium name="NISC Comparative Sequencing Program"/>
            <person name="Wegmann U."/>
            <person name="Louis P."/>
            <person name="Goesmann A."/>
            <person name="Henrissat B."/>
            <person name="Duncan S.H."/>
            <person name="Flint H.J."/>
        </authorList>
    </citation>
    <scope>NUCLEOTIDE SEQUENCE</scope>
    <source>
        <strain evidence="1">CGMCC 1.11013</strain>
    </source>
</reference>
<gene>
    <name evidence="2" type="ORF">BG57_28385</name>
    <name evidence="1" type="ORF">GCM10010985_59830</name>
</gene>
<dbReference type="OrthoDB" id="9120165at2"/>
<keyword evidence="4" id="KW-1185">Reference proteome</keyword>
<reference evidence="2 3" key="2">
    <citation type="submission" date="2014-03" db="EMBL/GenBank/DDBJ databases">
        <title>Draft Genome Sequences of Four Burkholderia Strains.</title>
        <authorList>
            <person name="Liu X.Y."/>
            <person name="Li C.X."/>
            <person name="Xu J.H."/>
        </authorList>
    </citation>
    <scope>NUCLEOTIDE SEQUENCE [LARGE SCALE GENOMIC DNA]</scope>
    <source>
        <strain evidence="2 3">R27</strain>
    </source>
</reference>
<evidence type="ECO:0000313" key="3">
    <source>
        <dbReference type="Proteomes" id="UP000027439"/>
    </source>
</evidence>
<reference evidence="1" key="4">
    <citation type="submission" date="2024-05" db="EMBL/GenBank/DDBJ databases">
        <authorList>
            <person name="Sun Q."/>
            <person name="Zhou Y."/>
        </authorList>
    </citation>
    <scope>NUCLEOTIDE SEQUENCE</scope>
    <source>
        <strain evidence="1">CGMCC 1.11013</strain>
    </source>
</reference>
<accession>A0A069NCR8</accession>
<protein>
    <submittedName>
        <fullName evidence="2">Uncharacterized protein</fullName>
    </submittedName>
</protein>
<dbReference type="EMBL" id="BMEG01000018">
    <property type="protein sequence ID" value="GGD97094.1"/>
    <property type="molecule type" value="Genomic_DNA"/>
</dbReference>
<dbReference type="EMBL" id="JFHE01000060">
    <property type="protein sequence ID" value="KDR26138.1"/>
    <property type="molecule type" value="Genomic_DNA"/>
</dbReference>
<comment type="caution">
    <text evidence="2">The sequence shown here is derived from an EMBL/GenBank/DDBJ whole genome shotgun (WGS) entry which is preliminary data.</text>
</comment>
<dbReference type="AlphaFoldDB" id="A0A069NCR8"/>
<reference evidence="4" key="3">
    <citation type="journal article" date="2019" name="Int. J. Syst. Evol. Microbiol.">
        <title>The Global Catalogue of Microorganisms (GCM) 10K type strain sequencing project: providing services to taxonomists for standard genome sequencing and annotation.</title>
        <authorList>
            <consortium name="The Broad Institute Genomics Platform"/>
            <consortium name="The Broad Institute Genome Sequencing Center for Infectious Disease"/>
            <person name="Wu L."/>
            <person name="Ma J."/>
        </authorList>
    </citation>
    <scope>NUCLEOTIDE SEQUENCE [LARGE SCALE GENOMIC DNA]</scope>
    <source>
        <strain evidence="4">CGMCC 1.11013</strain>
    </source>
</reference>
<proteinExistence type="predicted"/>
<organism evidence="2 3">
    <name type="scientific">Caballeronia grimmiae</name>
    <dbReference type="NCBI Taxonomy" id="1071679"/>
    <lineage>
        <taxon>Bacteria</taxon>
        <taxon>Pseudomonadati</taxon>
        <taxon>Pseudomonadota</taxon>
        <taxon>Betaproteobacteria</taxon>
        <taxon>Burkholderiales</taxon>
        <taxon>Burkholderiaceae</taxon>
        <taxon>Caballeronia</taxon>
    </lineage>
</organism>
<dbReference type="Proteomes" id="UP000597138">
    <property type="component" value="Unassembled WGS sequence"/>
</dbReference>
<evidence type="ECO:0000313" key="1">
    <source>
        <dbReference type="EMBL" id="GGD97094.1"/>
    </source>
</evidence>
<name>A0A069NCR8_9BURK</name>
<sequence>MAERKAASFFYAFAELNWGVSKPKTAQYVRVYQRFFQSRYRAELEALFGVGELSVLAAYSDDELREIVSAKAVNPSLTRDGIKRLLKIRQAA</sequence>
<dbReference type="Proteomes" id="UP000027439">
    <property type="component" value="Unassembled WGS sequence"/>
</dbReference>